<name>A0A1I1VGE8_9BURK</name>
<dbReference type="Gene3D" id="3.30.450.20">
    <property type="entry name" value="PAS domain"/>
    <property type="match status" value="2"/>
</dbReference>
<feature type="domain" description="PAS" evidence="2">
    <location>
        <begin position="137"/>
        <end position="177"/>
    </location>
</feature>
<feature type="domain" description="PAS" evidence="2">
    <location>
        <begin position="10"/>
        <end position="84"/>
    </location>
</feature>
<dbReference type="STRING" id="32040.SAMN04489710_106297"/>
<dbReference type="CDD" id="cd00130">
    <property type="entry name" value="PAS"/>
    <property type="match status" value="2"/>
</dbReference>
<dbReference type="Proteomes" id="UP000199517">
    <property type="component" value="Unassembled WGS sequence"/>
</dbReference>
<reference evidence="7" key="1">
    <citation type="submission" date="2016-10" db="EMBL/GenBank/DDBJ databases">
        <authorList>
            <person name="Varghese N."/>
            <person name="Submissions S."/>
        </authorList>
    </citation>
    <scope>NUCLEOTIDE SEQUENCE [LARGE SCALE GENOMIC DNA]</scope>
    <source>
        <strain evidence="7">DSM 7481</strain>
    </source>
</reference>
<evidence type="ECO:0000259" key="2">
    <source>
        <dbReference type="PROSITE" id="PS50112"/>
    </source>
</evidence>
<dbReference type="Gene3D" id="3.30.70.270">
    <property type="match status" value="1"/>
</dbReference>
<dbReference type="SUPFAM" id="SSF55785">
    <property type="entry name" value="PYP-like sensor domain (PAS domain)"/>
    <property type="match status" value="2"/>
</dbReference>
<dbReference type="InterPro" id="IPR001610">
    <property type="entry name" value="PAC"/>
</dbReference>
<dbReference type="PANTHER" id="PTHR44757:SF2">
    <property type="entry name" value="BIOFILM ARCHITECTURE MAINTENANCE PROTEIN MBAA"/>
    <property type="match status" value="1"/>
</dbReference>
<dbReference type="Pfam" id="PF08448">
    <property type="entry name" value="PAS_4"/>
    <property type="match status" value="1"/>
</dbReference>
<keyword evidence="7" id="KW-1185">Reference proteome</keyword>
<gene>
    <name evidence="6" type="ORF">SAMN04489710_106297</name>
</gene>
<dbReference type="InterPro" id="IPR052155">
    <property type="entry name" value="Biofilm_reg_signaling"/>
</dbReference>
<dbReference type="SMART" id="SM00267">
    <property type="entry name" value="GGDEF"/>
    <property type="match status" value="1"/>
</dbReference>
<dbReference type="InterPro" id="IPR000700">
    <property type="entry name" value="PAS-assoc_C"/>
</dbReference>
<feature type="domain" description="EAL" evidence="4">
    <location>
        <begin position="442"/>
        <end position="696"/>
    </location>
</feature>
<dbReference type="PROSITE" id="PS50113">
    <property type="entry name" value="PAC"/>
    <property type="match status" value="1"/>
</dbReference>
<dbReference type="InterPro" id="IPR000014">
    <property type="entry name" value="PAS"/>
</dbReference>
<dbReference type="InterPro" id="IPR035965">
    <property type="entry name" value="PAS-like_dom_sf"/>
</dbReference>
<dbReference type="SMART" id="SM00086">
    <property type="entry name" value="PAC"/>
    <property type="match status" value="2"/>
</dbReference>
<dbReference type="NCBIfam" id="TIGR00229">
    <property type="entry name" value="sensory_box"/>
    <property type="match status" value="1"/>
</dbReference>
<evidence type="ECO:0000259" key="3">
    <source>
        <dbReference type="PROSITE" id="PS50113"/>
    </source>
</evidence>
<accession>A0A1I1VGE8</accession>
<organism evidence="6 7">
    <name type="scientific">Paracidovorax konjaci</name>
    <dbReference type="NCBI Taxonomy" id="32040"/>
    <lineage>
        <taxon>Bacteria</taxon>
        <taxon>Pseudomonadati</taxon>
        <taxon>Pseudomonadota</taxon>
        <taxon>Betaproteobacteria</taxon>
        <taxon>Burkholderiales</taxon>
        <taxon>Comamonadaceae</taxon>
        <taxon>Paracidovorax</taxon>
    </lineage>
</organism>
<dbReference type="EMBL" id="FOMQ01000006">
    <property type="protein sequence ID" value="SFD82016.1"/>
    <property type="molecule type" value="Genomic_DNA"/>
</dbReference>
<dbReference type="PANTHER" id="PTHR44757">
    <property type="entry name" value="DIGUANYLATE CYCLASE DGCP"/>
    <property type="match status" value="1"/>
</dbReference>
<dbReference type="GO" id="GO:0071111">
    <property type="term" value="F:cyclic-guanylate-specific phosphodiesterase activity"/>
    <property type="evidence" value="ECO:0007669"/>
    <property type="project" value="UniProtKB-EC"/>
</dbReference>
<dbReference type="NCBIfam" id="TIGR00254">
    <property type="entry name" value="GGDEF"/>
    <property type="match status" value="1"/>
</dbReference>
<dbReference type="InterPro" id="IPR001633">
    <property type="entry name" value="EAL_dom"/>
</dbReference>
<dbReference type="Pfam" id="PF00990">
    <property type="entry name" value="GGDEF"/>
    <property type="match status" value="1"/>
</dbReference>
<dbReference type="CDD" id="cd01949">
    <property type="entry name" value="GGDEF"/>
    <property type="match status" value="1"/>
</dbReference>
<dbReference type="Gene3D" id="3.20.20.450">
    <property type="entry name" value="EAL domain"/>
    <property type="match status" value="1"/>
</dbReference>
<dbReference type="InterPro" id="IPR035919">
    <property type="entry name" value="EAL_sf"/>
</dbReference>
<dbReference type="GO" id="GO:0071732">
    <property type="term" value="P:cellular response to nitric oxide"/>
    <property type="evidence" value="ECO:0007669"/>
    <property type="project" value="UniProtKB-ARBA"/>
</dbReference>
<feature type="domain" description="PAC" evidence="3">
    <location>
        <begin position="217"/>
        <end position="270"/>
    </location>
</feature>
<evidence type="ECO:0000259" key="4">
    <source>
        <dbReference type="PROSITE" id="PS50883"/>
    </source>
</evidence>
<dbReference type="SMART" id="SM00091">
    <property type="entry name" value="PAS"/>
    <property type="match status" value="2"/>
</dbReference>
<dbReference type="InterPro" id="IPR043128">
    <property type="entry name" value="Rev_trsase/Diguanyl_cyclase"/>
</dbReference>
<dbReference type="PROSITE" id="PS50887">
    <property type="entry name" value="GGDEF"/>
    <property type="match status" value="1"/>
</dbReference>
<dbReference type="SUPFAM" id="SSF55073">
    <property type="entry name" value="Nucleotide cyclase"/>
    <property type="match status" value="1"/>
</dbReference>
<dbReference type="FunFam" id="3.30.70.270:FF:000001">
    <property type="entry name" value="Diguanylate cyclase domain protein"/>
    <property type="match status" value="1"/>
</dbReference>
<dbReference type="OrthoDB" id="9813903at2"/>
<dbReference type="PROSITE" id="PS50112">
    <property type="entry name" value="PAS"/>
    <property type="match status" value="2"/>
</dbReference>
<dbReference type="CDD" id="cd01948">
    <property type="entry name" value="EAL"/>
    <property type="match status" value="1"/>
</dbReference>
<protein>
    <submittedName>
        <fullName evidence="6">PAS domain S-box-containing protein/diguanylate cyclase (GGDEF) domain-containing protein</fullName>
    </submittedName>
</protein>
<dbReference type="RefSeq" id="WP_092952403.1">
    <property type="nucleotide sequence ID" value="NZ_FOMQ01000006.1"/>
</dbReference>
<dbReference type="FunFam" id="3.20.20.450:FF:000001">
    <property type="entry name" value="Cyclic di-GMP phosphodiesterase yahA"/>
    <property type="match status" value="1"/>
</dbReference>
<dbReference type="SMART" id="SM00052">
    <property type="entry name" value="EAL"/>
    <property type="match status" value="1"/>
</dbReference>
<dbReference type="Pfam" id="PF00563">
    <property type="entry name" value="EAL"/>
    <property type="match status" value="1"/>
</dbReference>
<dbReference type="PROSITE" id="PS50883">
    <property type="entry name" value="EAL"/>
    <property type="match status" value="1"/>
</dbReference>
<proteinExistence type="predicted"/>
<evidence type="ECO:0000259" key="5">
    <source>
        <dbReference type="PROSITE" id="PS50887"/>
    </source>
</evidence>
<evidence type="ECO:0000313" key="6">
    <source>
        <dbReference type="EMBL" id="SFD82016.1"/>
    </source>
</evidence>
<dbReference type="InterPro" id="IPR029787">
    <property type="entry name" value="Nucleotide_cyclase"/>
</dbReference>
<dbReference type="SUPFAM" id="SSF141868">
    <property type="entry name" value="EAL domain-like"/>
    <property type="match status" value="1"/>
</dbReference>
<sequence length="726" mass="80508">MAPPLPDEVGLRPLADLLAQAPVTLFVCRPGGMFALAFVSATVTELLGHAPSAFLAQPDFWMAHLHPEDRDDIVAERRALAPGDLLLRKYRMRCADGSWKWIRERARRVGADGNEEIVGSWNDITELIGAEETLRNSEAKHRFLLDHINAGVLVYTADGRIGYANRQAEALLGRSAQVLAAQEPGSLHSLWLDEDGAPLPADAWPPTVVVRERRVLENQTLGMRRAPGEEPAWVIVNAFPDLEWTGRVREVVVTLLDITARVRSQRQIHRLAHYDALTDLPNRVLVQQRIDQSIAQARLVRGHVAVLFVDLNDFKHINDSLGHAMGDLLLRQLAQRLQQGVRESDTVGRLGGDEFIIVLPGAGRAAAAHVAQKVGRLVDEPFEIEGELLSVQASIGISVYPEDGADRMALTRNADAAMYHAKESGRGHRFFDAGMASRIEHPYALENELRHALETGQFVLHYQPQIDLRNGRVGGVEALIRWQHPQRGLVPPAAFIPAMERSRLIQPLGRWIIAQACRDILHWKALGQSWVPVALNLSLRQLQEQNFLARFLSLVDASGVPAHCLEWEITESTMMRHPDVVLAFMHGCRERGVRFSIDDFGTGYSSLSLLSRLPVDKIKIDRTFIQGVEHDHSVQVILGAIVGMARRLGLAVVAEGVEEGEQLQYLHHLECDGVQGYYFSRPLDRDGITAFLGAHAQQREAAGAAGSDVRAPWAPFVGDGRLRFAV</sequence>
<dbReference type="InterPro" id="IPR013656">
    <property type="entry name" value="PAS_4"/>
</dbReference>
<evidence type="ECO:0000256" key="1">
    <source>
        <dbReference type="ARBA" id="ARBA00051114"/>
    </source>
</evidence>
<dbReference type="InterPro" id="IPR000160">
    <property type="entry name" value="GGDEF_dom"/>
</dbReference>
<evidence type="ECO:0000313" key="7">
    <source>
        <dbReference type="Proteomes" id="UP000199517"/>
    </source>
</evidence>
<feature type="domain" description="GGDEF" evidence="5">
    <location>
        <begin position="302"/>
        <end position="434"/>
    </location>
</feature>
<dbReference type="Pfam" id="PF08447">
    <property type="entry name" value="PAS_3"/>
    <property type="match status" value="1"/>
</dbReference>
<comment type="catalytic activity">
    <reaction evidence="1">
        <text>3',3'-c-di-GMP + H2O = 5'-phosphoguanylyl(3'-&gt;5')guanosine + H(+)</text>
        <dbReference type="Rhea" id="RHEA:24902"/>
        <dbReference type="ChEBI" id="CHEBI:15377"/>
        <dbReference type="ChEBI" id="CHEBI:15378"/>
        <dbReference type="ChEBI" id="CHEBI:58754"/>
        <dbReference type="ChEBI" id="CHEBI:58805"/>
        <dbReference type="EC" id="3.1.4.52"/>
    </reaction>
    <physiologicalReaction direction="left-to-right" evidence="1">
        <dbReference type="Rhea" id="RHEA:24903"/>
    </physiologicalReaction>
</comment>
<dbReference type="InterPro" id="IPR013655">
    <property type="entry name" value="PAS_fold_3"/>
</dbReference>
<dbReference type="AlphaFoldDB" id="A0A1I1VGE8"/>